<feature type="domain" description="S-layer protein C-terminal" evidence="3">
    <location>
        <begin position="744"/>
        <end position="786"/>
    </location>
</feature>
<name>A0A5P0ZWL5_9LACO</name>
<evidence type="ECO:0000313" key="5">
    <source>
        <dbReference type="EMBL" id="MQS97419.1"/>
    </source>
</evidence>
<evidence type="ECO:0000256" key="2">
    <source>
        <dbReference type="SAM" id="SignalP"/>
    </source>
</evidence>
<dbReference type="OrthoDB" id="2255993at2"/>
<evidence type="ECO:0000313" key="6">
    <source>
        <dbReference type="Proteomes" id="UP000371423"/>
    </source>
</evidence>
<feature type="domain" description="S-layer protein C-terminal" evidence="3">
    <location>
        <begin position="667"/>
        <end position="710"/>
    </location>
</feature>
<dbReference type="Proteomes" id="UP000371423">
    <property type="component" value="Unassembled WGS sequence"/>
</dbReference>
<feature type="region of interest" description="Disordered" evidence="1">
    <location>
        <begin position="39"/>
        <end position="62"/>
    </location>
</feature>
<evidence type="ECO:0000313" key="7">
    <source>
        <dbReference type="Proteomes" id="UP000414364"/>
    </source>
</evidence>
<organism evidence="5 6">
    <name type="scientific">Companilactobacillus halodurans</name>
    <dbReference type="NCBI Taxonomy" id="2584183"/>
    <lineage>
        <taxon>Bacteria</taxon>
        <taxon>Bacillati</taxon>
        <taxon>Bacillota</taxon>
        <taxon>Bacilli</taxon>
        <taxon>Lactobacillales</taxon>
        <taxon>Lactobacillaceae</taxon>
        <taxon>Companilactobacillus</taxon>
    </lineage>
</organism>
<proteinExistence type="predicted"/>
<comment type="caution">
    <text evidence="5">The sequence shown here is derived from an EMBL/GenBank/DDBJ whole genome shotgun (WGS) entry which is preliminary data.</text>
</comment>
<dbReference type="AlphaFoldDB" id="A0A5P0ZWL5"/>
<protein>
    <recommendedName>
        <fullName evidence="3">S-layer protein C-terminal domain-containing protein</fullName>
    </recommendedName>
</protein>
<feature type="chain" id="PRO_5044622378" description="S-layer protein C-terminal domain-containing protein" evidence="2">
    <location>
        <begin position="26"/>
        <end position="797"/>
    </location>
</feature>
<evidence type="ECO:0000256" key="1">
    <source>
        <dbReference type="SAM" id="MobiDB-lite"/>
    </source>
</evidence>
<dbReference type="InterPro" id="IPR024968">
    <property type="entry name" value="SlpA_C_lactobacillus"/>
</dbReference>
<evidence type="ECO:0000259" key="3">
    <source>
        <dbReference type="Pfam" id="PF03217"/>
    </source>
</evidence>
<dbReference type="EMBL" id="VDFO01000018">
    <property type="protein sequence ID" value="MQS97419.1"/>
    <property type="molecule type" value="Genomic_DNA"/>
</dbReference>
<dbReference type="Pfam" id="PF03217">
    <property type="entry name" value="SlpA"/>
    <property type="match status" value="2"/>
</dbReference>
<dbReference type="Proteomes" id="UP000414364">
    <property type="component" value="Unassembled WGS sequence"/>
</dbReference>
<reference evidence="6 7" key="1">
    <citation type="journal article" date="2019" name="Syst. Appl. Microbiol.">
        <title>Polyphasic characterization of two novel Lactobacillus spp. isolated from blown salami packages: Description of Lactobacillus halodurans sp. nov. and Lactobacillus salsicarnum sp. nov.</title>
        <authorList>
            <person name="Schuster J.A."/>
            <person name="Klingl A."/>
            <person name="Vogel R.F."/>
            <person name="Ehrmann M.A."/>
        </authorList>
    </citation>
    <scope>NUCLEOTIDE SEQUENCE [LARGE SCALE GENOMIC DNA]</scope>
    <source>
        <strain evidence="5 6">TMW 1.1920</strain>
        <strain evidence="4 7">TMW 1.2172</strain>
    </source>
</reference>
<dbReference type="EMBL" id="VDFP01000003">
    <property type="protein sequence ID" value="MQS75341.1"/>
    <property type="molecule type" value="Genomic_DNA"/>
</dbReference>
<gene>
    <name evidence="5" type="ORF">FHL05_05890</name>
    <name evidence="4" type="ORF">FHL06_02890</name>
</gene>
<keyword evidence="2" id="KW-0732">Signal</keyword>
<dbReference type="RefSeq" id="WP_153384750.1">
    <property type="nucleotide sequence ID" value="NZ_VDFO01000018.1"/>
</dbReference>
<sequence>MKRNFKYFSSAIALTLLAIAPVAVPIVTSDTGAISVQAADSQTQQRLDADDKSNMDSDPNVPGSSEYMISKFMDQFDNRYVASTKSLTTVLQDIANNTDHAFGGTTGAGYPYFSKTKPQHIYDMQNDVGVSALKDSNIVEKNGTGRTYFKDSSNQKQYYNNDVFAYMSIEYQKNGKWTPATLDSENDIEKFIYQLDGENKNNIDVSGLQSGSISFPLRVTMHVVASDGSENAPDLKNVDAKYLTKSFTINPSTMDITEDKNPNSIHVGDKLSTITKNDKLAVTDNYSNDSDIVNNYLDKMETPHYGGIFTTQKDAISYAKSNNFDPTNLSKGNINSNELKINSDGTDATIEKPGTYYQVVSYKLSDGYSNTGDKVKDENGNDTNSYQLNGDQAIGYMFSKNGHDPLTDTQILLYDTTINGSPATEGTDYVFNKNAETLTTVRKIVVTGSDTPSDPITPVSINVDSSDKNKKLDVSKDVLKNVNDEIAAAPTQSDYYDSNPLSNADAKKVTDALDNPGSYYRELKYTLNDGYSVYNYDFGQNAKVDYDANTVTYYQKVTVLPDSSSNSSTASNWKTSDVNDVVRTKNDQPKYTLNNDDDQVINNPMIDANTSLKVDKVRVDQYGNKQYHIADGEWINANYVTLESSITDVKNDDGVLYVDKTSSDYRLYDNNGNEINNRALDRNTYWAVDEIANDNKGNTYYRVGTNEWVKQVDGVHYPIPLFLHDIQMNRGILHLDDTNQNYTLFNENGRRINNRALAENTDWKVDKTAKDYEGNTYYRVATNEWVEQRNGVHYPAR</sequence>
<feature type="signal peptide" evidence="2">
    <location>
        <begin position="1"/>
        <end position="25"/>
    </location>
</feature>
<accession>A0A5P0ZWL5</accession>
<evidence type="ECO:0000313" key="4">
    <source>
        <dbReference type="EMBL" id="MQS75341.1"/>
    </source>
</evidence>
<keyword evidence="6" id="KW-1185">Reference proteome</keyword>